<keyword evidence="2" id="KW-1185">Reference proteome</keyword>
<protein>
    <submittedName>
        <fullName evidence="1">Uncharacterized protein</fullName>
    </submittedName>
</protein>
<dbReference type="RefSeq" id="WP_102913862.1">
    <property type="nucleotide sequence ID" value="NZ_POUC01000628.1"/>
</dbReference>
<dbReference type="Proteomes" id="UP000235943">
    <property type="component" value="Unassembled WGS sequence"/>
</dbReference>
<evidence type="ECO:0000313" key="2">
    <source>
        <dbReference type="Proteomes" id="UP000235943"/>
    </source>
</evidence>
<accession>A0A2N8TCD8</accession>
<sequence length="140" mass="15692">MYQKPNLDEALANLRTNTADWKTSLAQHTSDERRGKGFAFDVQLLEERDDIAAKIVEDFAKIDEVMSTHRGLGSAAPASWRVDVTPEQIANAKAHWPELAIFDDKVIANMAAVVGIRQVRYMAQVAVRNAPEYLKAREPK</sequence>
<evidence type="ECO:0000313" key="1">
    <source>
        <dbReference type="EMBL" id="PNG16678.1"/>
    </source>
</evidence>
<reference evidence="1 2" key="1">
    <citation type="submission" date="2018-01" db="EMBL/GenBank/DDBJ databases">
        <title>Draft genome sequence of Streptomyces sp. 13K301.</title>
        <authorList>
            <person name="Sahin N."/>
            <person name="Saygin H."/>
            <person name="Ay H."/>
        </authorList>
    </citation>
    <scope>NUCLEOTIDE SEQUENCE [LARGE SCALE GENOMIC DNA]</scope>
    <source>
        <strain evidence="1 2">13K301</strain>
    </source>
</reference>
<comment type="caution">
    <text evidence="1">The sequence shown here is derived from an EMBL/GenBank/DDBJ whole genome shotgun (WGS) entry which is preliminary data.</text>
</comment>
<name>A0A2N8TCD8_9ACTN</name>
<gene>
    <name evidence="1" type="ORF">C1J00_40630</name>
</gene>
<dbReference type="OrthoDB" id="4214228at2"/>
<organism evidence="1 2">
    <name type="scientific">Streptomyces cahuitamycinicus</name>
    <dbReference type="NCBI Taxonomy" id="2070367"/>
    <lineage>
        <taxon>Bacteria</taxon>
        <taxon>Bacillati</taxon>
        <taxon>Actinomycetota</taxon>
        <taxon>Actinomycetes</taxon>
        <taxon>Kitasatosporales</taxon>
        <taxon>Streptomycetaceae</taxon>
        <taxon>Streptomyces</taxon>
    </lineage>
</organism>
<proteinExistence type="predicted"/>
<dbReference type="EMBL" id="POUC01000628">
    <property type="protein sequence ID" value="PNG16678.1"/>
    <property type="molecule type" value="Genomic_DNA"/>
</dbReference>
<dbReference type="AlphaFoldDB" id="A0A2N8TCD8"/>